<dbReference type="Proteomes" id="UP000189933">
    <property type="component" value="Unassembled WGS sequence"/>
</dbReference>
<dbReference type="AlphaFoldDB" id="A0A1T4SAC7"/>
<dbReference type="Pfam" id="PF09548">
    <property type="entry name" value="Spore_III_AB"/>
    <property type="match status" value="1"/>
</dbReference>
<dbReference type="InterPro" id="IPR014198">
    <property type="entry name" value="Spore_III_AB"/>
</dbReference>
<keyword evidence="1" id="KW-0732">Signal</keyword>
<feature type="signal peptide" evidence="1">
    <location>
        <begin position="1"/>
        <end position="17"/>
    </location>
</feature>
<keyword evidence="3" id="KW-1185">Reference proteome</keyword>
<sequence>MWLKLAGMLLVVGSSSAAGLTIAGQLRKRPQLLAALQNGLQVLETQIVFGAVPLADAFLHCGAVNQGAVGELFLLAAAKMQGNKGKTGGEVWQEAVEDWWRNQPLTPVDREVLASLGGSLGNSDRLDQAKHLALVRQQLAQQEEVARAAARRYCRPVSYLGLLGGLALTILLL</sequence>
<name>A0A1T4SAC7_9FIRM</name>
<dbReference type="OrthoDB" id="1779801at2"/>
<gene>
    <name evidence="2" type="ORF">SAMN02745885_02529</name>
</gene>
<feature type="chain" id="PRO_5039363834" evidence="1">
    <location>
        <begin position="18"/>
        <end position="173"/>
    </location>
</feature>
<dbReference type="RefSeq" id="WP_078666497.1">
    <property type="nucleotide sequence ID" value="NZ_FUXM01000047.1"/>
</dbReference>
<protein>
    <submittedName>
        <fullName evidence="2">Stage III sporulation protein AB</fullName>
    </submittedName>
</protein>
<evidence type="ECO:0000256" key="1">
    <source>
        <dbReference type="SAM" id="SignalP"/>
    </source>
</evidence>
<reference evidence="3" key="1">
    <citation type="submission" date="2017-02" db="EMBL/GenBank/DDBJ databases">
        <authorList>
            <person name="Varghese N."/>
            <person name="Submissions S."/>
        </authorList>
    </citation>
    <scope>NUCLEOTIDE SEQUENCE [LARGE SCALE GENOMIC DNA]</scope>
    <source>
        <strain evidence="3">DSM 16521</strain>
    </source>
</reference>
<evidence type="ECO:0000313" key="3">
    <source>
        <dbReference type="Proteomes" id="UP000189933"/>
    </source>
</evidence>
<accession>A0A1T4SAC7</accession>
<dbReference type="PIRSF" id="PIRSF021435">
    <property type="entry name" value="SpoIIIAB"/>
    <property type="match status" value="1"/>
</dbReference>
<organism evidence="2 3">
    <name type="scientific">Carboxydocella sporoproducens DSM 16521</name>
    <dbReference type="NCBI Taxonomy" id="1121270"/>
    <lineage>
        <taxon>Bacteria</taxon>
        <taxon>Bacillati</taxon>
        <taxon>Bacillota</taxon>
        <taxon>Clostridia</taxon>
        <taxon>Eubacteriales</taxon>
        <taxon>Clostridiales Family XVI. Incertae Sedis</taxon>
        <taxon>Carboxydocella</taxon>
    </lineage>
</organism>
<proteinExistence type="predicted"/>
<dbReference type="EMBL" id="FUXM01000047">
    <property type="protein sequence ID" value="SKA24801.1"/>
    <property type="molecule type" value="Genomic_DNA"/>
</dbReference>
<evidence type="ECO:0000313" key="2">
    <source>
        <dbReference type="EMBL" id="SKA24801.1"/>
    </source>
</evidence>